<protein>
    <submittedName>
        <fullName evidence="3">Rrf2 family transcriptional regulator</fullName>
    </submittedName>
</protein>
<evidence type="ECO:0000313" key="3">
    <source>
        <dbReference type="EMBL" id="UYV98377.1"/>
    </source>
</evidence>
<dbReference type="Proteomes" id="UP001163293">
    <property type="component" value="Chromosome"/>
</dbReference>
<dbReference type="EMBL" id="CP101185">
    <property type="protein sequence ID" value="UYV98377.1"/>
    <property type="molecule type" value="Genomic_DNA"/>
</dbReference>
<dbReference type="GO" id="GO:0003677">
    <property type="term" value="F:DNA binding"/>
    <property type="evidence" value="ECO:0007669"/>
    <property type="project" value="UniProtKB-KW"/>
</dbReference>
<dbReference type="SUPFAM" id="SSF46785">
    <property type="entry name" value="Winged helix' DNA-binding domain"/>
    <property type="match status" value="1"/>
</dbReference>
<organism evidence="3 4">
    <name type="scientific">Paenarthrobacter ureafaciens</name>
    <dbReference type="NCBI Taxonomy" id="37931"/>
    <lineage>
        <taxon>Bacteria</taxon>
        <taxon>Bacillati</taxon>
        <taxon>Actinomycetota</taxon>
        <taxon>Actinomycetes</taxon>
        <taxon>Micrococcales</taxon>
        <taxon>Micrococcaceae</taxon>
        <taxon>Paenarthrobacter</taxon>
    </lineage>
</organism>
<name>A0AAX3EMS8_PAEUR</name>
<proteinExistence type="predicted"/>
<sequence length="164" mass="17554">MKINAFADVSLRAIMVLAAAPEGTLLTTQAVANAVGTPYNHVSKAMVRLRELGLIDVERGRLGGSRLNAAGRKATVGQLLRHLDSRQDPAECQSPNGDCPLLTECGLRHAMKRAREAFYKELDTVVIASLPHARQMNPVFATIGLRPQFGTDPSPASQPAVTTA</sequence>
<dbReference type="PANTHER" id="PTHR33221">
    <property type="entry name" value="WINGED HELIX-TURN-HELIX TRANSCRIPTIONAL REGULATOR, RRF2 FAMILY"/>
    <property type="match status" value="1"/>
</dbReference>
<evidence type="ECO:0000313" key="4">
    <source>
        <dbReference type="Proteomes" id="UP001163293"/>
    </source>
</evidence>
<dbReference type="InterPro" id="IPR036390">
    <property type="entry name" value="WH_DNA-bd_sf"/>
</dbReference>
<dbReference type="RefSeq" id="WP_021474536.1">
    <property type="nucleotide sequence ID" value="NZ_BDMH01000005.1"/>
</dbReference>
<dbReference type="AlphaFoldDB" id="A0AAX3EMS8"/>
<dbReference type="GO" id="GO:0003700">
    <property type="term" value="F:DNA-binding transcription factor activity"/>
    <property type="evidence" value="ECO:0007669"/>
    <property type="project" value="TreeGrafter"/>
</dbReference>
<evidence type="ECO:0000256" key="1">
    <source>
        <dbReference type="ARBA" id="ARBA00023125"/>
    </source>
</evidence>
<comment type="cofactor">
    <cofactor evidence="2">
        <name>[2Fe-2S] cluster</name>
        <dbReference type="ChEBI" id="CHEBI:190135"/>
    </cofactor>
</comment>
<dbReference type="InterPro" id="IPR036388">
    <property type="entry name" value="WH-like_DNA-bd_sf"/>
</dbReference>
<dbReference type="PANTHER" id="PTHR33221:SF4">
    <property type="entry name" value="HTH-TYPE TRANSCRIPTIONAL REPRESSOR NSRR"/>
    <property type="match status" value="1"/>
</dbReference>
<reference evidence="3" key="1">
    <citation type="submission" date="2022-07" db="EMBL/GenBank/DDBJ databases">
        <authorList>
            <person name="Wu T."/>
        </authorList>
    </citation>
    <scope>NUCLEOTIDE SEQUENCE</scope>
    <source>
        <strain evidence="3">SD-1</strain>
    </source>
</reference>
<dbReference type="Gene3D" id="1.10.10.10">
    <property type="entry name" value="Winged helix-like DNA-binding domain superfamily/Winged helix DNA-binding domain"/>
    <property type="match status" value="1"/>
</dbReference>
<evidence type="ECO:0000256" key="2">
    <source>
        <dbReference type="ARBA" id="ARBA00034078"/>
    </source>
</evidence>
<keyword evidence="1" id="KW-0238">DNA-binding</keyword>
<dbReference type="Pfam" id="PF02082">
    <property type="entry name" value="Rrf2"/>
    <property type="match status" value="1"/>
</dbReference>
<keyword evidence="4" id="KW-1185">Reference proteome</keyword>
<dbReference type="InterPro" id="IPR000944">
    <property type="entry name" value="Tscrpt_reg_Rrf2"/>
</dbReference>
<dbReference type="PROSITE" id="PS51197">
    <property type="entry name" value="HTH_RRF2_2"/>
    <property type="match status" value="1"/>
</dbReference>
<accession>A0AAX3EMS8</accession>
<dbReference type="GO" id="GO:0005829">
    <property type="term" value="C:cytosol"/>
    <property type="evidence" value="ECO:0007669"/>
    <property type="project" value="TreeGrafter"/>
</dbReference>
<dbReference type="GeneID" id="79886286"/>
<gene>
    <name evidence="3" type="ORF">NL394_03860</name>
</gene>